<evidence type="ECO:0000256" key="2">
    <source>
        <dbReference type="SAM" id="Phobius"/>
    </source>
</evidence>
<feature type="region of interest" description="Disordered" evidence="1">
    <location>
        <begin position="71"/>
        <end position="91"/>
    </location>
</feature>
<evidence type="ECO:0000313" key="3">
    <source>
        <dbReference type="EMBL" id="OCT49245.1"/>
    </source>
</evidence>
<name>A0A1C1CL46_9EURO</name>
<evidence type="ECO:0000313" key="4">
    <source>
        <dbReference type="Proteomes" id="UP000094526"/>
    </source>
</evidence>
<dbReference type="Proteomes" id="UP000094526">
    <property type="component" value="Unassembled WGS sequence"/>
</dbReference>
<dbReference type="OrthoDB" id="4159882at2759"/>
<keyword evidence="4" id="KW-1185">Reference proteome</keyword>
<dbReference type="EMBL" id="LGRB01000011">
    <property type="protein sequence ID" value="OCT49245.1"/>
    <property type="molecule type" value="Genomic_DNA"/>
</dbReference>
<keyword evidence="2" id="KW-0472">Membrane</keyword>
<reference evidence="4" key="1">
    <citation type="submission" date="2015-07" db="EMBL/GenBank/DDBJ databases">
        <authorList>
            <person name="Teixeira M.M."/>
            <person name="Souza R.C."/>
            <person name="Almeida L.G."/>
            <person name="Vicente V.A."/>
            <person name="de Hoog S."/>
            <person name="Bocca A.L."/>
            <person name="de Almeida S.R."/>
            <person name="Vasconcelos A.T."/>
            <person name="Felipe M.S."/>
        </authorList>
    </citation>
    <scope>NUCLEOTIDE SEQUENCE [LARGE SCALE GENOMIC DNA]</scope>
    <source>
        <strain evidence="4">KSF</strain>
    </source>
</reference>
<feature type="transmembrane region" description="Helical" evidence="2">
    <location>
        <begin position="41"/>
        <end position="61"/>
    </location>
</feature>
<protein>
    <submittedName>
        <fullName evidence="3">Uncharacterized protein</fullName>
    </submittedName>
</protein>
<evidence type="ECO:0000256" key="1">
    <source>
        <dbReference type="SAM" id="MobiDB-lite"/>
    </source>
</evidence>
<dbReference type="eggNOG" id="ENOG502RPWG">
    <property type="taxonomic scope" value="Eukaryota"/>
</dbReference>
<dbReference type="AlphaFoldDB" id="A0A1C1CL46"/>
<organism evidence="3 4">
    <name type="scientific">Cladophialophora carrionii</name>
    <dbReference type="NCBI Taxonomy" id="86049"/>
    <lineage>
        <taxon>Eukaryota</taxon>
        <taxon>Fungi</taxon>
        <taxon>Dikarya</taxon>
        <taxon>Ascomycota</taxon>
        <taxon>Pezizomycotina</taxon>
        <taxon>Eurotiomycetes</taxon>
        <taxon>Chaetothyriomycetidae</taxon>
        <taxon>Chaetothyriales</taxon>
        <taxon>Herpotrichiellaceae</taxon>
        <taxon>Cladophialophora</taxon>
    </lineage>
</organism>
<dbReference type="VEuPathDB" id="FungiDB:G647_02692"/>
<feature type="compositionally biased region" description="Polar residues" evidence="1">
    <location>
        <begin position="77"/>
        <end position="89"/>
    </location>
</feature>
<keyword evidence="2" id="KW-1133">Transmembrane helix</keyword>
<dbReference type="VEuPathDB" id="FungiDB:CLCR_05179"/>
<comment type="caution">
    <text evidence="3">The sequence shown here is derived from an EMBL/GenBank/DDBJ whole genome shotgun (WGS) entry which is preliminary data.</text>
</comment>
<feature type="region of interest" description="Disordered" evidence="1">
    <location>
        <begin position="1"/>
        <end position="35"/>
    </location>
</feature>
<feature type="region of interest" description="Disordered" evidence="1">
    <location>
        <begin position="133"/>
        <end position="155"/>
    </location>
</feature>
<sequence length="155" mass="17088">MSPTVAPRSRLPPRPVEQNVRRPAQVPPLSQGAPTRNIRPLVYAIGIAGIVGSGALIGAYLKTGQQQNAARKQAQRLTTSPQTHNSPQDAQIGAKTIATAPGEQEYDQHLEILQTKRAQLIAQKVGLETKLRDFRLSQQRKADEERQMKELGLKR</sequence>
<proteinExistence type="predicted"/>
<gene>
    <name evidence="3" type="ORF">CLCR_05179</name>
</gene>
<accession>A0A1C1CL46</accession>
<keyword evidence="2" id="KW-0812">Transmembrane</keyword>